<dbReference type="AlphaFoldDB" id="A0A8H7QUQ3"/>
<dbReference type="PANTHER" id="PTHR10159:SF519">
    <property type="entry name" value="DUAL SPECIFICITY PROTEIN PHOSPHATASE MPK3"/>
    <property type="match status" value="1"/>
</dbReference>
<dbReference type="SMART" id="SM00195">
    <property type="entry name" value="DSPc"/>
    <property type="match status" value="1"/>
</dbReference>
<dbReference type="Pfam" id="PF00782">
    <property type="entry name" value="DSPc"/>
    <property type="match status" value="1"/>
</dbReference>
<dbReference type="PROSITE" id="PS50056">
    <property type="entry name" value="TYR_PHOSPHATASE_2"/>
    <property type="match status" value="1"/>
</dbReference>
<organism evidence="7 8">
    <name type="scientific">Mucor plumbeus</name>
    <dbReference type="NCBI Taxonomy" id="97098"/>
    <lineage>
        <taxon>Eukaryota</taxon>
        <taxon>Fungi</taxon>
        <taxon>Fungi incertae sedis</taxon>
        <taxon>Mucoromycota</taxon>
        <taxon>Mucoromycotina</taxon>
        <taxon>Mucoromycetes</taxon>
        <taxon>Mucorales</taxon>
        <taxon>Mucorineae</taxon>
        <taxon>Mucoraceae</taxon>
        <taxon>Mucor</taxon>
    </lineage>
</organism>
<accession>A0A8H7QUQ3</accession>
<evidence type="ECO:0000259" key="5">
    <source>
        <dbReference type="PROSITE" id="PS50054"/>
    </source>
</evidence>
<keyword evidence="3" id="KW-0378">Hydrolase</keyword>
<dbReference type="PROSITE" id="PS00383">
    <property type="entry name" value="TYR_PHOSPHATASE_1"/>
    <property type="match status" value="1"/>
</dbReference>
<comment type="similarity">
    <text evidence="1">Belongs to the protein-tyrosine phosphatase family. Non-receptor class dual specificity subfamily.</text>
</comment>
<dbReference type="InterPro" id="IPR020422">
    <property type="entry name" value="TYR_PHOSPHATASE_DUAL_dom"/>
</dbReference>
<keyword evidence="4" id="KW-0904">Protein phosphatase</keyword>
<dbReference type="CDD" id="cd14498">
    <property type="entry name" value="DSP"/>
    <property type="match status" value="1"/>
</dbReference>
<evidence type="ECO:0000256" key="4">
    <source>
        <dbReference type="ARBA" id="ARBA00022912"/>
    </source>
</evidence>
<dbReference type="GO" id="GO:0005737">
    <property type="term" value="C:cytoplasm"/>
    <property type="evidence" value="ECO:0007669"/>
    <property type="project" value="TreeGrafter"/>
</dbReference>
<comment type="caution">
    <text evidence="7">The sequence shown here is derived from an EMBL/GenBank/DDBJ whole genome shotgun (WGS) entry which is preliminary data.</text>
</comment>
<dbReference type="InterPro" id="IPR000340">
    <property type="entry name" value="Dual-sp_phosphatase_cat-dom"/>
</dbReference>
<dbReference type="Proteomes" id="UP000650833">
    <property type="component" value="Unassembled WGS sequence"/>
</dbReference>
<evidence type="ECO:0000259" key="6">
    <source>
        <dbReference type="PROSITE" id="PS50056"/>
    </source>
</evidence>
<dbReference type="Gene3D" id="3.90.190.10">
    <property type="entry name" value="Protein tyrosine phosphatase superfamily"/>
    <property type="match status" value="1"/>
</dbReference>
<feature type="domain" description="Tyrosine-protein phosphatase" evidence="5">
    <location>
        <begin position="42"/>
        <end position="184"/>
    </location>
</feature>
<name>A0A8H7QUQ3_9FUNG</name>
<dbReference type="EC" id="3.1.3.48" evidence="2"/>
<dbReference type="SUPFAM" id="SSF52799">
    <property type="entry name" value="(Phosphotyrosine protein) phosphatases II"/>
    <property type="match status" value="1"/>
</dbReference>
<dbReference type="EMBL" id="JAEPRC010000370">
    <property type="protein sequence ID" value="KAG2199009.1"/>
    <property type="molecule type" value="Genomic_DNA"/>
</dbReference>
<dbReference type="GO" id="GO:0004725">
    <property type="term" value="F:protein tyrosine phosphatase activity"/>
    <property type="evidence" value="ECO:0007669"/>
    <property type="project" value="UniProtKB-EC"/>
</dbReference>
<keyword evidence="8" id="KW-1185">Reference proteome</keyword>
<dbReference type="InterPro" id="IPR029021">
    <property type="entry name" value="Prot-tyrosine_phosphatase-like"/>
</dbReference>
<evidence type="ECO:0000256" key="1">
    <source>
        <dbReference type="ARBA" id="ARBA00008601"/>
    </source>
</evidence>
<dbReference type="InterPro" id="IPR016130">
    <property type="entry name" value="Tyr_Pase_AS"/>
</dbReference>
<feature type="domain" description="Tyrosine specific protein phosphatases" evidence="6">
    <location>
        <begin position="105"/>
        <end position="163"/>
    </location>
</feature>
<dbReference type="OrthoDB" id="2017893at2759"/>
<reference evidence="7" key="1">
    <citation type="submission" date="2020-12" db="EMBL/GenBank/DDBJ databases">
        <title>Metabolic potential, ecology and presence of endohyphal bacteria is reflected in genomic diversity of Mucoromycotina.</title>
        <authorList>
            <person name="Muszewska A."/>
            <person name="Okrasinska A."/>
            <person name="Steczkiewicz K."/>
            <person name="Drgas O."/>
            <person name="Orlowska M."/>
            <person name="Perlinska-Lenart U."/>
            <person name="Aleksandrzak-Piekarczyk T."/>
            <person name="Szatraj K."/>
            <person name="Zielenkiewicz U."/>
            <person name="Pilsyk S."/>
            <person name="Malc E."/>
            <person name="Mieczkowski P."/>
            <person name="Kruszewska J.S."/>
            <person name="Biernat P."/>
            <person name="Pawlowska J."/>
        </authorList>
    </citation>
    <scope>NUCLEOTIDE SEQUENCE</scope>
    <source>
        <strain evidence="7">CBS 226.32</strain>
    </source>
</reference>
<dbReference type="PROSITE" id="PS50054">
    <property type="entry name" value="TYR_PHOSPHATASE_DUAL"/>
    <property type="match status" value="1"/>
</dbReference>
<sequence>MASSSNTIIDNTDDHILPLESNLYQTLECGADGKPGGILITSVSQQVVPHIWLGGYKALETVEFLEKNKITCILTLGHFKPRYSPERFLHKIIPITDNPEANIIHYFPETTEFIDKAIKANHNILVHCLAGVSRSPTIVTAYLMATQKLRWKEALAIIKRTRPFVNPNPGFINQLKLFQEMDCIFDPKHPAYIEYLQKHPVDAGHVGHEDEYE</sequence>
<evidence type="ECO:0000313" key="7">
    <source>
        <dbReference type="EMBL" id="KAG2199009.1"/>
    </source>
</evidence>
<protein>
    <recommendedName>
        <fullName evidence="2">protein-tyrosine-phosphatase</fullName>
        <ecNumber evidence="2">3.1.3.48</ecNumber>
    </recommendedName>
</protein>
<evidence type="ECO:0000256" key="3">
    <source>
        <dbReference type="ARBA" id="ARBA00022801"/>
    </source>
</evidence>
<dbReference type="GO" id="GO:0043409">
    <property type="term" value="P:negative regulation of MAPK cascade"/>
    <property type="evidence" value="ECO:0007669"/>
    <property type="project" value="TreeGrafter"/>
</dbReference>
<gene>
    <name evidence="7" type="ORF">INT46_005026</name>
</gene>
<evidence type="ECO:0000256" key="2">
    <source>
        <dbReference type="ARBA" id="ARBA00013064"/>
    </source>
</evidence>
<evidence type="ECO:0000313" key="8">
    <source>
        <dbReference type="Proteomes" id="UP000650833"/>
    </source>
</evidence>
<dbReference type="InterPro" id="IPR000387">
    <property type="entry name" value="Tyr_Pase_dom"/>
</dbReference>
<dbReference type="PANTHER" id="PTHR10159">
    <property type="entry name" value="DUAL SPECIFICITY PROTEIN PHOSPHATASE"/>
    <property type="match status" value="1"/>
</dbReference>
<proteinExistence type="inferred from homology"/>